<organism evidence="4 5">
    <name type="scientific">Aquimarina gracilis</name>
    <dbReference type="NCBI Taxonomy" id="874422"/>
    <lineage>
        <taxon>Bacteria</taxon>
        <taxon>Pseudomonadati</taxon>
        <taxon>Bacteroidota</taxon>
        <taxon>Flavobacteriia</taxon>
        <taxon>Flavobacteriales</taxon>
        <taxon>Flavobacteriaceae</taxon>
        <taxon>Aquimarina</taxon>
    </lineage>
</organism>
<evidence type="ECO:0000313" key="5">
    <source>
        <dbReference type="Proteomes" id="UP001327027"/>
    </source>
</evidence>
<dbReference type="Proteomes" id="UP001327027">
    <property type="component" value="Unassembled WGS sequence"/>
</dbReference>
<feature type="chain" id="PRO_5046433781" evidence="2">
    <location>
        <begin position="21"/>
        <end position="530"/>
    </location>
</feature>
<dbReference type="Gene3D" id="3.80.10.10">
    <property type="entry name" value="Ribonuclease Inhibitor"/>
    <property type="match status" value="2"/>
</dbReference>
<dbReference type="PANTHER" id="PTHR45661:SF3">
    <property type="entry name" value="IG-LIKE DOMAIN-CONTAINING PROTEIN"/>
    <property type="match status" value="1"/>
</dbReference>
<name>A0ABU5ZR67_9FLAO</name>
<keyword evidence="1 2" id="KW-0732">Signal</keyword>
<dbReference type="InterPro" id="IPR032675">
    <property type="entry name" value="LRR_dom_sf"/>
</dbReference>
<dbReference type="RefSeq" id="WP_324178200.1">
    <property type="nucleotide sequence ID" value="NZ_BAABAW010000016.1"/>
</dbReference>
<dbReference type="EMBL" id="JAYKLX010000001">
    <property type="protein sequence ID" value="MEB3344148.1"/>
    <property type="molecule type" value="Genomic_DNA"/>
</dbReference>
<dbReference type="Pfam" id="PF18962">
    <property type="entry name" value="Por_Secre_tail"/>
    <property type="match status" value="1"/>
</dbReference>
<gene>
    <name evidence="4" type="ORF">U6A24_01680</name>
</gene>
<keyword evidence="5" id="KW-1185">Reference proteome</keyword>
<evidence type="ECO:0000256" key="1">
    <source>
        <dbReference type="ARBA" id="ARBA00022729"/>
    </source>
</evidence>
<proteinExistence type="predicted"/>
<reference evidence="4 5" key="1">
    <citation type="journal article" date="2013" name="Int. J. Syst. Evol. Microbiol.">
        <title>Aquimarina gracilis sp. nov., isolated from the gut microflora of a mussel, Mytilus coruscus, and emended description of Aquimarina spongiae.</title>
        <authorList>
            <person name="Park S.C."/>
            <person name="Choe H.N."/>
            <person name="Baik K.S."/>
            <person name="Seong C.N."/>
        </authorList>
    </citation>
    <scope>NUCLEOTIDE SEQUENCE [LARGE SCALE GENOMIC DNA]</scope>
    <source>
        <strain evidence="4 5">PSC32</strain>
    </source>
</reference>
<evidence type="ECO:0000256" key="2">
    <source>
        <dbReference type="SAM" id="SignalP"/>
    </source>
</evidence>
<dbReference type="Pfam" id="PF13306">
    <property type="entry name" value="LRR_5"/>
    <property type="match status" value="2"/>
</dbReference>
<dbReference type="InterPro" id="IPR026444">
    <property type="entry name" value="Secre_tail"/>
</dbReference>
<dbReference type="NCBIfam" id="TIGR04183">
    <property type="entry name" value="Por_Secre_tail"/>
    <property type="match status" value="1"/>
</dbReference>
<dbReference type="PANTHER" id="PTHR45661">
    <property type="entry name" value="SURFACE ANTIGEN"/>
    <property type="match status" value="1"/>
</dbReference>
<accession>A0ABU5ZR67</accession>
<protein>
    <submittedName>
        <fullName evidence="4">Leucine-rich repeat protein</fullName>
    </submittedName>
</protein>
<comment type="caution">
    <text evidence="4">The sequence shown here is derived from an EMBL/GenBank/DDBJ whole genome shotgun (WGS) entry which is preliminary data.</text>
</comment>
<evidence type="ECO:0000259" key="3">
    <source>
        <dbReference type="Pfam" id="PF18962"/>
    </source>
</evidence>
<feature type="signal peptide" evidence="2">
    <location>
        <begin position="1"/>
        <end position="20"/>
    </location>
</feature>
<feature type="domain" description="Secretion system C-terminal sorting" evidence="3">
    <location>
        <begin position="461"/>
        <end position="529"/>
    </location>
</feature>
<dbReference type="InterPro" id="IPR026906">
    <property type="entry name" value="LRR_5"/>
</dbReference>
<evidence type="ECO:0000313" key="4">
    <source>
        <dbReference type="EMBL" id="MEB3344148.1"/>
    </source>
</evidence>
<dbReference type="Gene3D" id="3.40.50.12480">
    <property type="match status" value="1"/>
</dbReference>
<dbReference type="SUPFAM" id="SSF52058">
    <property type="entry name" value="L domain-like"/>
    <property type="match status" value="1"/>
</dbReference>
<dbReference type="InterPro" id="IPR053139">
    <property type="entry name" value="Surface_bspA-like"/>
</dbReference>
<sequence length="530" mass="56526">MKKQLQLILPIIFMMSVNLAGYGQQLGDEFTSDDIAYKVISHHPGRVIIVDYRGTATNVNIPENATSPQASNFEVTGIEENAFKNNTLTSVVIPNSVTSIEGYAFFNNPNLAIVVSQGTVPPSIQTNTFTNANRNQIDLIVPVGKKDDYLVAGWTGFKSISSAVLGDTFTDGDITCQIRSLLPYTVMAIDYTGTDVDVNIPKRVKGFYTVTTIGDEAFRDNQLTSVTIPNSVTSIGDSAFKGNNLTSAIIPNSVTSIGDSAFEENALTSVTIPNSVINIGIYAFALNYLTSVTIPTSVTTIGRGAFHENRLTSVTLPTSVTSIGYGAFAYNSLVSVTLPTSVISIRGATFNGNQLTSVTLPKSVTSIGREAFGDNPDLVAVEVKGAITPLLNEDAFLNADRNQIDLIVPAGKKGAYLAAGWTGFKSITEGGVAGQSTSAKVVVASTLKSKETPVYINDVTVYPNPVQDYINIELSDGESLQQVNIYNAQGVHVHSARTLQIDVSHLPSGIYVLEITTITGGKVVKKITIE</sequence>